<dbReference type="Pfam" id="PF00395">
    <property type="entry name" value="SLH"/>
    <property type="match status" value="3"/>
</dbReference>
<feature type="compositionally biased region" description="Gly residues" evidence="1">
    <location>
        <begin position="126"/>
        <end position="137"/>
    </location>
</feature>
<dbReference type="OrthoDB" id="1723494at2"/>
<dbReference type="InterPro" id="IPR051465">
    <property type="entry name" value="Cell_Envelope_Struct_Comp"/>
</dbReference>
<dbReference type="AlphaFoldDB" id="A0A3G9IX49"/>
<accession>A0A3G9IX49</accession>
<proteinExistence type="predicted"/>
<evidence type="ECO:0000256" key="1">
    <source>
        <dbReference type="SAM" id="MobiDB-lite"/>
    </source>
</evidence>
<dbReference type="PROSITE" id="PS51272">
    <property type="entry name" value="SLH"/>
    <property type="match status" value="3"/>
</dbReference>
<dbReference type="Proteomes" id="UP000275368">
    <property type="component" value="Chromosome"/>
</dbReference>
<feature type="compositionally biased region" description="Polar residues" evidence="1">
    <location>
        <begin position="142"/>
        <end position="157"/>
    </location>
</feature>
<protein>
    <submittedName>
        <fullName evidence="2">Uncharacterized protein</fullName>
    </submittedName>
</protein>
<keyword evidence="3" id="KW-1185">Reference proteome</keyword>
<reference evidence="2 3" key="1">
    <citation type="submission" date="2018-11" db="EMBL/GenBank/DDBJ databases">
        <title>Complete genome sequence of Paenibacillus baekrokdamisoli strain KCTC 33723.</title>
        <authorList>
            <person name="Kang S.W."/>
            <person name="Lee K.C."/>
            <person name="Kim K.K."/>
            <person name="Kim J.S."/>
            <person name="Kim D.S."/>
            <person name="Ko S.H."/>
            <person name="Yang S.H."/>
            <person name="Lee J.S."/>
        </authorList>
    </citation>
    <scope>NUCLEOTIDE SEQUENCE [LARGE SCALE GENOMIC DNA]</scope>
    <source>
        <strain evidence="2 3">KCTC 33723</strain>
    </source>
</reference>
<name>A0A3G9IX49_9BACL</name>
<dbReference type="EMBL" id="AP019308">
    <property type="protein sequence ID" value="BBH23106.1"/>
    <property type="molecule type" value="Genomic_DNA"/>
</dbReference>
<evidence type="ECO:0000313" key="2">
    <source>
        <dbReference type="EMBL" id="BBH23106.1"/>
    </source>
</evidence>
<dbReference type="RefSeq" id="WP_125662237.1">
    <property type="nucleotide sequence ID" value="NZ_AP019308.1"/>
</dbReference>
<sequence length="564" mass="61368">MLPLDATMQSTDSTGNNLSGTIKWKAASNEAGISSYVIMPDLKTINGDNERNESRIAEIPATGASAYSYTLSNFLPLDDYNSPPYANQYMIGVKNAMGQLLGYLNSDHQFVPYASDVEIHPYSPDTGGGTGGTGSNTGGTTQPSPVQQNPDGSLTVNPTIVTDSNGRKVAQAGVATNIILDALDHLPSTNDKNQLVLQIPSEGWDDFELDFEAELFQKLLDKNPIMVLVIQSKFTEFHFPASAIQKSIEQFGVPLTGAHVKLRMSKKSLVSEGLLRQLGISSVTTPIDYKMSLIEKNGSDHTMNQFDSYTKHFLTVPNSFSNVAFNHLAGVMIDPITGKYYPVPAVFMKDSNGSLQAQIYGKNNAVYAVVENSKKFPDVENSYAKEAIHTLSSKYVLNGYADGSFKPTDTVTRAEFITMLTRALGVIPDSDNQHSFTDVKSSDWFAQSVGAAVKAHLIRGYSDGSFKPNAEISRMEMLQMIYNAMCSSGIWKETISPADIDKILSPYADHDKIQGWAKEAIAVSIKIGITSGIADGQLAPGMNADRAQSALFLYRMLQILNLIN</sequence>
<dbReference type="InterPro" id="IPR001119">
    <property type="entry name" value="SLH_dom"/>
</dbReference>
<gene>
    <name evidence="2" type="ORF">Back11_44510</name>
</gene>
<organism evidence="2 3">
    <name type="scientific">Paenibacillus baekrokdamisoli</name>
    <dbReference type="NCBI Taxonomy" id="1712516"/>
    <lineage>
        <taxon>Bacteria</taxon>
        <taxon>Bacillati</taxon>
        <taxon>Bacillota</taxon>
        <taxon>Bacilli</taxon>
        <taxon>Bacillales</taxon>
        <taxon>Paenibacillaceae</taxon>
        <taxon>Paenibacillus</taxon>
    </lineage>
</organism>
<evidence type="ECO:0000313" key="3">
    <source>
        <dbReference type="Proteomes" id="UP000275368"/>
    </source>
</evidence>
<dbReference type="PANTHER" id="PTHR43308">
    <property type="entry name" value="OUTER MEMBRANE PROTEIN ALPHA-RELATED"/>
    <property type="match status" value="1"/>
</dbReference>
<dbReference type="KEGG" id="pbk:Back11_44510"/>
<feature type="region of interest" description="Disordered" evidence="1">
    <location>
        <begin position="121"/>
        <end position="157"/>
    </location>
</feature>